<dbReference type="PROSITE" id="PS51257">
    <property type="entry name" value="PROKAR_LIPOPROTEIN"/>
    <property type="match status" value="1"/>
</dbReference>
<organism evidence="2 3">
    <name type="scientific">Candidatus Nitrotoga arctica</name>
    <dbReference type="NCBI Taxonomy" id="453162"/>
    <lineage>
        <taxon>Bacteria</taxon>
        <taxon>Pseudomonadati</taxon>
        <taxon>Pseudomonadota</taxon>
        <taxon>Betaproteobacteria</taxon>
        <taxon>Nitrosomonadales</taxon>
        <taxon>Gallionellaceae</taxon>
        <taxon>Candidatus Nitrotoga</taxon>
    </lineage>
</organism>
<evidence type="ECO:0000256" key="1">
    <source>
        <dbReference type="SAM" id="SignalP"/>
    </source>
</evidence>
<proteinExistence type="predicted"/>
<sequence length="426" mass="47265">MNILMKKINKSYGCKRFLSCLAIGIVCLSTAGCVTGPRSLETDRLTYNEAIKSTTEAQLLLNIVRLRYNDTPSSLAVSAIATQFEIQKSFSLTPFFGVNGGDPAQHFSALLPQAQISTTDRPTITLTPLDDQEFTRKLFTPMTLDGVLYLTKTTWPISTVFRLWLENLNWVSNAQNGSGPTLKSVPDYAEFLRGIDALQALQDRGHIVFGTEEREEAQQGTVAAGLTAHDLLDAAKEGYEFRPDHNSALVLVKKSRQPVMKVHPEALASAEMRELAQVFGLRPGLPKYDLKIENLDPFKINHPPDGVDVMDLETRSLLQVLYFVSKGLDVPVEHVGRGFVQATTDETGQPFDWRKITSNLFHVYSVIGDRPPTAHVAVKYLDYWFYIDKADQDTMATFSLLMQLARLETNGKTGLGPALTLPLGGR</sequence>
<accession>A0ABM8YW12</accession>
<gene>
    <name evidence="2" type="ORF">NTG6680_0384</name>
</gene>
<keyword evidence="1" id="KW-0732">Signal</keyword>
<evidence type="ECO:0000313" key="2">
    <source>
        <dbReference type="EMBL" id="CAG9931637.1"/>
    </source>
</evidence>
<protein>
    <recommendedName>
        <fullName evidence="4">Beta-barrel assembly machine subunit BamC</fullName>
    </recommendedName>
</protein>
<evidence type="ECO:0000313" key="3">
    <source>
        <dbReference type="Proteomes" id="UP000839052"/>
    </source>
</evidence>
<keyword evidence="3" id="KW-1185">Reference proteome</keyword>
<feature type="chain" id="PRO_5046332927" description="Beta-barrel assembly machine subunit BamC" evidence="1">
    <location>
        <begin position="32"/>
        <end position="426"/>
    </location>
</feature>
<dbReference type="EMBL" id="OU912926">
    <property type="protein sequence ID" value="CAG9931637.1"/>
    <property type="molecule type" value="Genomic_DNA"/>
</dbReference>
<name>A0ABM8YW12_9PROT</name>
<dbReference type="Proteomes" id="UP000839052">
    <property type="component" value="Chromosome"/>
</dbReference>
<feature type="signal peptide" evidence="1">
    <location>
        <begin position="1"/>
        <end position="31"/>
    </location>
</feature>
<reference evidence="2 3" key="1">
    <citation type="submission" date="2021-10" db="EMBL/GenBank/DDBJ databases">
        <authorList>
            <person name="Koch H."/>
        </authorList>
    </citation>
    <scope>NUCLEOTIDE SEQUENCE [LARGE SCALE GENOMIC DNA]</scope>
    <source>
        <strain evidence="2">6680</strain>
    </source>
</reference>
<evidence type="ECO:0008006" key="4">
    <source>
        <dbReference type="Google" id="ProtNLM"/>
    </source>
</evidence>